<reference evidence="2 3" key="1">
    <citation type="submission" date="2020-03" db="EMBL/GenBank/DDBJ databases">
        <title>Genomic Encyclopedia of Type Strains, Phase IV (KMG-IV): sequencing the most valuable type-strain genomes for metagenomic binning, comparative biology and taxonomic classification.</title>
        <authorList>
            <person name="Goeker M."/>
        </authorList>
    </citation>
    <scope>NUCLEOTIDE SEQUENCE [LARGE SCALE GENOMIC DNA]</scope>
    <source>
        <strain evidence="2 3">DSM 7225</strain>
    </source>
</reference>
<feature type="chain" id="PRO_5030569070" description="YpeB-like protein with protease inhibitory function" evidence="1">
    <location>
        <begin position="25"/>
        <end position="155"/>
    </location>
</feature>
<organism evidence="2 3">
    <name type="scientific">Sphingomonas trueperi</name>
    <dbReference type="NCBI Taxonomy" id="53317"/>
    <lineage>
        <taxon>Bacteria</taxon>
        <taxon>Pseudomonadati</taxon>
        <taxon>Pseudomonadota</taxon>
        <taxon>Alphaproteobacteria</taxon>
        <taxon>Sphingomonadales</taxon>
        <taxon>Sphingomonadaceae</taxon>
        <taxon>Sphingomonas</taxon>
    </lineage>
</organism>
<protein>
    <recommendedName>
        <fullName evidence="4">YpeB-like protein with protease inhibitory function</fullName>
    </recommendedName>
</protein>
<dbReference type="EMBL" id="JAATJB010000006">
    <property type="protein sequence ID" value="NJB98009.1"/>
    <property type="molecule type" value="Genomic_DNA"/>
</dbReference>
<evidence type="ECO:0000256" key="1">
    <source>
        <dbReference type="SAM" id="SignalP"/>
    </source>
</evidence>
<dbReference type="RefSeq" id="WP_125976872.1">
    <property type="nucleotide sequence ID" value="NZ_BAAADY010000047.1"/>
</dbReference>
<sequence>MTIRPLLAAAAAFASFLAPASAQAQARDPFGECLRARTSRADRDVLIRWVFAAVAQSAAVRDMVKVDEGRRVQASQQAGQLITRLVTRDCRAEAMDRMKRDPGALQNSFTALGRVALMDLAQDPNVVGTLAGVLQYTDMGSITMMLVEGGLRPGG</sequence>
<name>A0A7X5XZ27_9SPHN</name>
<gene>
    <name evidence="2" type="ORF">GGR89_002336</name>
</gene>
<evidence type="ECO:0008006" key="4">
    <source>
        <dbReference type="Google" id="ProtNLM"/>
    </source>
</evidence>
<proteinExistence type="predicted"/>
<dbReference type="Proteomes" id="UP000531251">
    <property type="component" value="Unassembled WGS sequence"/>
</dbReference>
<evidence type="ECO:0000313" key="3">
    <source>
        <dbReference type="Proteomes" id="UP000531251"/>
    </source>
</evidence>
<dbReference type="AlphaFoldDB" id="A0A7X5XZ27"/>
<comment type="caution">
    <text evidence="2">The sequence shown here is derived from an EMBL/GenBank/DDBJ whole genome shotgun (WGS) entry which is preliminary data.</text>
</comment>
<accession>A0A7X5XZ27</accession>
<keyword evidence="3" id="KW-1185">Reference proteome</keyword>
<feature type="signal peptide" evidence="1">
    <location>
        <begin position="1"/>
        <end position="24"/>
    </location>
</feature>
<keyword evidence="1" id="KW-0732">Signal</keyword>
<evidence type="ECO:0000313" key="2">
    <source>
        <dbReference type="EMBL" id="NJB98009.1"/>
    </source>
</evidence>